<dbReference type="eggNOG" id="COG5036">
    <property type="taxonomic scope" value="Bacteria"/>
</dbReference>
<dbReference type="EMBL" id="ATAX01000003">
    <property type="protein sequence ID" value="EWM55242.1"/>
    <property type="molecule type" value="Genomic_DNA"/>
</dbReference>
<reference evidence="2 3" key="1">
    <citation type="journal article" date="2014" name="PLoS ONE">
        <title>Rumen cellulosomics: divergent fiber-degrading strategies revealed by comparative genome-wide analysis of six ruminococcal strains.</title>
        <authorList>
            <person name="Dassa B."/>
            <person name="Borovok I."/>
            <person name="Ruimy-Israeli V."/>
            <person name="Lamed R."/>
            <person name="Flint H.J."/>
            <person name="Duncan S.H."/>
            <person name="Henrissat B."/>
            <person name="Coutinho P."/>
            <person name="Morrison M."/>
            <person name="Mosoni P."/>
            <person name="Yeoman C.J."/>
            <person name="White B.A."/>
            <person name="Bayer E.A."/>
        </authorList>
    </citation>
    <scope>NUCLEOTIDE SEQUENCE [LARGE SCALE GENOMIC DNA]</scope>
    <source>
        <strain evidence="2 3">007c</strain>
    </source>
</reference>
<dbReference type="AlphaFoldDB" id="W7V3L0"/>
<evidence type="ECO:0000259" key="1">
    <source>
        <dbReference type="Pfam" id="PF09359"/>
    </source>
</evidence>
<dbReference type="InterPro" id="IPR018966">
    <property type="entry name" value="VTC_domain"/>
</dbReference>
<dbReference type="InterPro" id="IPR042267">
    <property type="entry name" value="VTC_sf"/>
</dbReference>
<dbReference type="PATRIC" id="fig|1341157.4.peg.57"/>
<dbReference type="Proteomes" id="UP000019365">
    <property type="component" value="Unassembled WGS sequence"/>
</dbReference>
<sequence length="273" mass="31995">MKAIMAINTFARKEIKFLLNMEQYHGLMEVISQYMNPDKFCIGGKEYGIYNIYYDTPDDYLIRESLAKPYYKEKIRLRSYYSPASPDDTVFLEIKKKIGGIVTKRRVSMTLAESDAYLADRSKPECTKYITEQVFRELDVFLNNYPIAPKQYISYQREAFFGKDDGDFRLTFDRKITERRYDLGLNYDSYGNYIIGADQRLMEVKVSNAIPDWLVAKLSELEIYKTSFSKYGRAYQNFVRSQIEDAQQHAGGRRIYISGISMIKNNIIMNRSV</sequence>
<dbReference type="Gene3D" id="3.20.100.30">
    <property type="entry name" value="VTC, catalytic tunnel domain"/>
    <property type="match status" value="1"/>
</dbReference>
<dbReference type="GO" id="GO:0006799">
    <property type="term" value="P:polyphosphate biosynthetic process"/>
    <property type="evidence" value="ECO:0007669"/>
    <property type="project" value="UniProtKB-ARBA"/>
</dbReference>
<dbReference type="CDD" id="cd07750">
    <property type="entry name" value="PolyPPase_VTC_like"/>
    <property type="match status" value="1"/>
</dbReference>
<protein>
    <submittedName>
        <fullName evidence="2">VTC domain-containing protein</fullName>
    </submittedName>
</protein>
<gene>
    <name evidence="2" type="ORF">RF007C_04615</name>
</gene>
<keyword evidence="3" id="KW-1185">Reference proteome</keyword>
<comment type="caution">
    <text evidence="2">The sequence shown here is derived from an EMBL/GenBank/DDBJ whole genome shotgun (WGS) entry which is preliminary data.</text>
</comment>
<feature type="domain" description="VTC" evidence="1">
    <location>
        <begin position="12"/>
        <end position="237"/>
    </location>
</feature>
<evidence type="ECO:0000313" key="3">
    <source>
        <dbReference type="Proteomes" id="UP000019365"/>
    </source>
</evidence>
<organism evidence="2 3">
    <name type="scientific">Ruminococcus flavefaciens 007c</name>
    <dbReference type="NCBI Taxonomy" id="1341157"/>
    <lineage>
        <taxon>Bacteria</taxon>
        <taxon>Bacillati</taxon>
        <taxon>Bacillota</taxon>
        <taxon>Clostridia</taxon>
        <taxon>Eubacteriales</taxon>
        <taxon>Oscillospiraceae</taxon>
        <taxon>Ruminococcus</taxon>
    </lineage>
</organism>
<proteinExistence type="predicted"/>
<name>W7V3L0_RUMFL</name>
<evidence type="ECO:0000313" key="2">
    <source>
        <dbReference type="EMBL" id="EWM55242.1"/>
    </source>
</evidence>
<accession>W7V3L0</accession>
<dbReference type="Pfam" id="PF09359">
    <property type="entry name" value="VTC"/>
    <property type="match status" value="1"/>
</dbReference>